<gene>
    <name evidence="1" type="ORF">CTRU02_207564</name>
</gene>
<comment type="caution">
    <text evidence="1">The sequence shown here is derived from an EMBL/GenBank/DDBJ whole genome shotgun (WGS) entry which is preliminary data.</text>
</comment>
<dbReference type="Proteomes" id="UP000805649">
    <property type="component" value="Unassembled WGS sequence"/>
</dbReference>
<keyword evidence="2" id="KW-1185">Reference proteome</keyword>
<evidence type="ECO:0000313" key="2">
    <source>
        <dbReference type="Proteomes" id="UP000805649"/>
    </source>
</evidence>
<dbReference type="EMBL" id="VUJX02000004">
    <property type="protein sequence ID" value="KAL0937833.1"/>
    <property type="molecule type" value="Genomic_DNA"/>
</dbReference>
<proteinExistence type="predicted"/>
<sequence length="559" mass="61239">MKINMPSSHLSRPASADDEIQPLLAQAHDSTYSINSAMISKDIEPAASGPDAKAPISHATPAEAIHLEHNLTFSQAVQLYPAAIGWSAFVSLGVIMLAFDPQLLGNLYATPQFQRDFGYEYQGSYIISAAWQTGLSMGNPVGQVVGALFAAYPMDWFGRKLTFTACVGLTAAIVFIQFFARSLPVLLVGELLGGLVLGMYVVIAPAYASEVCPTALRGHLTSYVNLCFVAGQLLANGVTAGTSKLQSHWAYSLPFALQWFWILVILPGLLFVPESPWWLVRKERMDEAKKSLRRLASEKVNVAASLAFIIETDRLEQELEAGSTYRDCLKGINLRRTEISVGVYCTQVLSGIYLINYGTYFFQQAGLPTDKAFDMAVGFLGVGFIGTVVSWYFLIHYGRRTIYITGLAALVILQFLIGILDCVPGRPSGVMWAESSLMLVWNFAYDLSVGPVCFVLLSEASATRVRSQTIALATAAQGVLGIIMTVAIPYMINPDEANMQGKLGFFFGGLAGLCLCWAWFRVPETMGRTYEELDILFDKRIPARNFKGYVFESIPSNNS</sequence>
<protein>
    <submittedName>
        <fullName evidence="1">Maltose permease MAL31-like protein 8</fullName>
    </submittedName>
</protein>
<accession>A0ACC3Z165</accession>
<name>A0ACC3Z165_COLTU</name>
<evidence type="ECO:0000313" key="1">
    <source>
        <dbReference type="EMBL" id="KAL0937833.1"/>
    </source>
</evidence>
<organism evidence="1 2">
    <name type="scientific">Colletotrichum truncatum</name>
    <name type="common">Anthracnose fungus</name>
    <name type="synonym">Colletotrichum capsici</name>
    <dbReference type="NCBI Taxonomy" id="5467"/>
    <lineage>
        <taxon>Eukaryota</taxon>
        <taxon>Fungi</taxon>
        <taxon>Dikarya</taxon>
        <taxon>Ascomycota</taxon>
        <taxon>Pezizomycotina</taxon>
        <taxon>Sordariomycetes</taxon>
        <taxon>Hypocreomycetidae</taxon>
        <taxon>Glomerellales</taxon>
        <taxon>Glomerellaceae</taxon>
        <taxon>Colletotrichum</taxon>
        <taxon>Colletotrichum truncatum species complex</taxon>
    </lineage>
</organism>
<reference evidence="1 2" key="1">
    <citation type="journal article" date="2020" name="Phytopathology">
        <title>Genome Sequence Resources of Colletotrichum truncatum, C. plurivorum, C. musicola, and C. sojae: Four Species Pathogenic to Soybean (Glycine max).</title>
        <authorList>
            <person name="Rogerio F."/>
            <person name="Boufleur T.R."/>
            <person name="Ciampi-Guillardi M."/>
            <person name="Sukno S.A."/>
            <person name="Thon M.R."/>
            <person name="Massola Junior N.S."/>
            <person name="Baroncelli R."/>
        </authorList>
    </citation>
    <scope>NUCLEOTIDE SEQUENCE [LARGE SCALE GENOMIC DNA]</scope>
    <source>
        <strain evidence="1 2">CMES1059</strain>
    </source>
</reference>